<dbReference type="EMBL" id="BPLR01003701">
    <property type="protein sequence ID" value="GIX87629.1"/>
    <property type="molecule type" value="Genomic_DNA"/>
</dbReference>
<dbReference type="AlphaFoldDB" id="A0AAV4NVH3"/>
<dbReference type="Proteomes" id="UP001054945">
    <property type="component" value="Unassembled WGS sequence"/>
</dbReference>
<comment type="caution">
    <text evidence="1">The sequence shown here is derived from an EMBL/GenBank/DDBJ whole genome shotgun (WGS) entry which is preliminary data.</text>
</comment>
<name>A0AAV4NVH3_CAEEX</name>
<keyword evidence="2" id="KW-1185">Reference proteome</keyword>
<reference evidence="1 2" key="1">
    <citation type="submission" date="2021-06" db="EMBL/GenBank/DDBJ databases">
        <title>Caerostris extrusa draft genome.</title>
        <authorList>
            <person name="Kono N."/>
            <person name="Arakawa K."/>
        </authorList>
    </citation>
    <scope>NUCLEOTIDE SEQUENCE [LARGE SCALE GENOMIC DNA]</scope>
</reference>
<evidence type="ECO:0000313" key="2">
    <source>
        <dbReference type="Proteomes" id="UP001054945"/>
    </source>
</evidence>
<gene>
    <name evidence="1" type="ORF">CEXT_355261</name>
</gene>
<proteinExistence type="predicted"/>
<sequence>MLAEKNFSLTLLEVNVVWVRVEFPCVVFLTCGYLLHPGPTVLTHPPETCSQSIAGLKFHEHNEKVEEKLKETSMNKRLDFCKWVIKWVAALIQVNK</sequence>
<evidence type="ECO:0000313" key="1">
    <source>
        <dbReference type="EMBL" id="GIX87629.1"/>
    </source>
</evidence>
<protein>
    <submittedName>
        <fullName evidence="1">Uncharacterized protein</fullName>
    </submittedName>
</protein>
<organism evidence="1 2">
    <name type="scientific">Caerostris extrusa</name>
    <name type="common">Bark spider</name>
    <name type="synonym">Caerostris bankana</name>
    <dbReference type="NCBI Taxonomy" id="172846"/>
    <lineage>
        <taxon>Eukaryota</taxon>
        <taxon>Metazoa</taxon>
        <taxon>Ecdysozoa</taxon>
        <taxon>Arthropoda</taxon>
        <taxon>Chelicerata</taxon>
        <taxon>Arachnida</taxon>
        <taxon>Araneae</taxon>
        <taxon>Araneomorphae</taxon>
        <taxon>Entelegynae</taxon>
        <taxon>Araneoidea</taxon>
        <taxon>Araneidae</taxon>
        <taxon>Caerostris</taxon>
    </lineage>
</organism>
<accession>A0AAV4NVH3</accession>